<dbReference type="Pfam" id="PF05485">
    <property type="entry name" value="THAP"/>
    <property type="match status" value="1"/>
</dbReference>
<dbReference type="OrthoDB" id="6620016at2759"/>
<feature type="coiled-coil region" evidence="13">
    <location>
        <begin position="247"/>
        <end position="355"/>
    </location>
</feature>
<dbReference type="GO" id="GO:0008270">
    <property type="term" value="F:zinc ion binding"/>
    <property type="evidence" value="ECO:0007669"/>
    <property type="project" value="UniProtKB-KW"/>
</dbReference>
<evidence type="ECO:0000256" key="9">
    <source>
        <dbReference type="ARBA" id="ARBA00023163"/>
    </source>
</evidence>
<evidence type="ECO:0000256" key="7">
    <source>
        <dbReference type="ARBA" id="ARBA00023054"/>
    </source>
</evidence>
<dbReference type="GO" id="GO:0043565">
    <property type="term" value="F:sequence-specific DNA binding"/>
    <property type="evidence" value="ECO:0007669"/>
    <property type="project" value="InterPro"/>
</dbReference>
<evidence type="ECO:0000256" key="10">
    <source>
        <dbReference type="ARBA" id="ARBA00023242"/>
    </source>
</evidence>
<dbReference type="Proteomes" id="UP001152562">
    <property type="component" value="Unassembled WGS sequence"/>
</dbReference>
<evidence type="ECO:0000256" key="12">
    <source>
        <dbReference type="PROSITE-ProRule" id="PRU00309"/>
    </source>
</evidence>
<evidence type="ECO:0000313" key="16">
    <source>
        <dbReference type="Proteomes" id="UP001152562"/>
    </source>
</evidence>
<evidence type="ECO:0000313" key="15">
    <source>
        <dbReference type="EMBL" id="CAH3996268.1"/>
    </source>
</evidence>
<evidence type="ECO:0000256" key="11">
    <source>
        <dbReference type="ARBA" id="ARBA00023306"/>
    </source>
</evidence>
<sequence>MVKCSAPLCGNATYKKTPDITFHRFPKDEIIKLAWLTNMKKQDLQPTSSSVLCSKHFEDHVIDKSGFRTVLHSGAVPTIFELLIEADQGTSSQELPVAGPESSVQIKVEPLSESECSLLSEKDKPVNPDGCNNDVLVKQEPGANGDENAGKPSDEWQEREQALLKRIEELEKIKTERTEDGLRLELKVREEEIDLLKSRVKNLETELQAALSKPAGKNQEIIQNIKQQHEELLSKARGMIFDKTKMVKNQELQIEALNSQVQSLKDINNITKDLLNIRNSEVKAMEDRLEAMEARYKAEKERHSLVLQRAQTSSGLNDDLKKEYETQLAIFKELRVKYEQRVQALVSENQQLKDLRKMTTNTTS</sequence>
<comment type="subcellular location">
    <subcellularLocation>
        <location evidence="1">Nucleus</location>
        <location evidence="1">Nucleoplasm</location>
    </subcellularLocation>
</comment>
<protein>
    <recommendedName>
        <fullName evidence="14">THAP-type domain-containing protein</fullName>
    </recommendedName>
</protein>
<keyword evidence="10" id="KW-0539">Nucleus</keyword>
<dbReference type="InterPro" id="IPR026516">
    <property type="entry name" value="THAP1/10"/>
</dbReference>
<name>A0A9P0T661_PIEBR</name>
<keyword evidence="16" id="KW-1185">Reference proteome</keyword>
<keyword evidence="6" id="KW-0805">Transcription regulation</keyword>
<dbReference type="SMART" id="SM00692">
    <property type="entry name" value="DM3"/>
    <property type="match status" value="1"/>
</dbReference>
<dbReference type="InterPro" id="IPR038441">
    <property type="entry name" value="THAP_Znf_sf"/>
</dbReference>
<dbReference type="PANTHER" id="PTHR46600:SF1">
    <property type="entry name" value="THAP DOMAIN-CONTAINING PROTEIN 1"/>
    <property type="match status" value="1"/>
</dbReference>
<keyword evidence="7 13" id="KW-0175">Coiled coil</keyword>
<evidence type="ECO:0000256" key="8">
    <source>
        <dbReference type="ARBA" id="ARBA00023125"/>
    </source>
</evidence>
<comment type="caution">
    <text evidence="15">The sequence shown here is derived from an EMBL/GenBank/DDBJ whole genome shotgun (WGS) entry which is preliminary data.</text>
</comment>
<dbReference type="GO" id="GO:0005654">
    <property type="term" value="C:nucleoplasm"/>
    <property type="evidence" value="ECO:0007669"/>
    <property type="project" value="UniProtKB-SubCell"/>
</dbReference>
<evidence type="ECO:0000256" key="1">
    <source>
        <dbReference type="ARBA" id="ARBA00004642"/>
    </source>
</evidence>
<feature type="coiled-coil region" evidence="13">
    <location>
        <begin position="153"/>
        <end position="213"/>
    </location>
</feature>
<evidence type="ECO:0000259" key="14">
    <source>
        <dbReference type="PROSITE" id="PS50950"/>
    </source>
</evidence>
<evidence type="ECO:0000256" key="5">
    <source>
        <dbReference type="ARBA" id="ARBA00022833"/>
    </source>
</evidence>
<evidence type="ECO:0000256" key="6">
    <source>
        <dbReference type="ARBA" id="ARBA00023015"/>
    </source>
</evidence>
<comment type="similarity">
    <text evidence="2">Belongs to the THAP1 family.</text>
</comment>
<evidence type="ECO:0000256" key="2">
    <source>
        <dbReference type="ARBA" id="ARBA00006177"/>
    </source>
</evidence>
<keyword evidence="4 12" id="KW-0863">Zinc-finger</keyword>
<keyword evidence="9" id="KW-0804">Transcription</keyword>
<keyword evidence="8 12" id="KW-0238">DNA-binding</keyword>
<keyword evidence="3" id="KW-0479">Metal-binding</keyword>
<dbReference type="InterPro" id="IPR006612">
    <property type="entry name" value="THAP_Znf"/>
</dbReference>
<evidence type="ECO:0000256" key="13">
    <source>
        <dbReference type="SAM" id="Coils"/>
    </source>
</evidence>
<feature type="domain" description="THAP-type" evidence="14">
    <location>
        <begin position="1"/>
        <end position="80"/>
    </location>
</feature>
<evidence type="ECO:0000256" key="3">
    <source>
        <dbReference type="ARBA" id="ARBA00022723"/>
    </source>
</evidence>
<proteinExistence type="inferred from homology"/>
<dbReference type="PROSITE" id="PS50950">
    <property type="entry name" value="ZF_THAP"/>
    <property type="match status" value="1"/>
</dbReference>
<dbReference type="SUPFAM" id="SSF57716">
    <property type="entry name" value="Glucocorticoid receptor-like (DNA-binding domain)"/>
    <property type="match status" value="1"/>
</dbReference>
<accession>A0A9P0T661</accession>
<dbReference type="SMART" id="SM00980">
    <property type="entry name" value="THAP"/>
    <property type="match status" value="1"/>
</dbReference>
<dbReference type="PANTHER" id="PTHR46600">
    <property type="entry name" value="THAP DOMAIN-CONTAINING"/>
    <property type="match status" value="1"/>
</dbReference>
<evidence type="ECO:0000256" key="4">
    <source>
        <dbReference type="ARBA" id="ARBA00022771"/>
    </source>
</evidence>
<gene>
    <name evidence="15" type="ORF">PIBRA_LOCUS2372</name>
</gene>
<dbReference type="Gene3D" id="6.20.210.20">
    <property type="entry name" value="THAP domain"/>
    <property type="match status" value="1"/>
</dbReference>
<reference evidence="15" key="1">
    <citation type="submission" date="2022-05" db="EMBL/GenBank/DDBJ databases">
        <authorList>
            <person name="Okamura Y."/>
        </authorList>
    </citation>
    <scope>NUCLEOTIDE SEQUENCE</scope>
</reference>
<dbReference type="EMBL" id="CALOZG010000003">
    <property type="protein sequence ID" value="CAH3996268.1"/>
    <property type="molecule type" value="Genomic_DNA"/>
</dbReference>
<organism evidence="15 16">
    <name type="scientific">Pieris brassicae</name>
    <name type="common">White butterfly</name>
    <name type="synonym">Large white butterfly</name>
    <dbReference type="NCBI Taxonomy" id="7116"/>
    <lineage>
        <taxon>Eukaryota</taxon>
        <taxon>Metazoa</taxon>
        <taxon>Ecdysozoa</taxon>
        <taxon>Arthropoda</taxon>
        <taxon>Hexapoda</taxon>
        <taxon>Insecta</taxon>
        <taxon>Pterygota</taxon>
        <taxon>Neoptera</taxon>
        <taxon>Endopterygota</taxon>
        <taxon>Lepidoptera</taxon>
        <taxon>Glossata</taxon>
        <taxon>Ditrysia</taxon>
        <taxon>Papilionoidea</taxon>
        <taxon>Pieridae</taxon>
        <taxon>Pierinae</taxon>
        <taxon>Pieris</taxon>
    </lineage>
</organism>
<dbReference type="AlphaFoldDB" id="A0A9P0T661"/>
<keyword evidence="5" id="KW-0862">Zinc</keyword>
<keyword evidence="11" id="KW-0131">Cell cycle</keyword>